<feature type="domain" description="FAD-binding" evidence="8">
    <location>
        <begin position="4"/>
        <end position="336"/>
    </location>
</feature>
<keyword evidence="5" id="KW-0274">FAD</keyword>
<accession>A0ABS8W3P0</accession>
<dbReference type="InterPro" id="IPR036188">
    <property type="entry name" value="FAD/NAD-bd_sf"/>
</dbReference>
<protein>
    <submittedName>
        <fullName evidence="9">FAD-dependent monooxygenase</fullName>
    </submittedName>
</protein>
<dbReference type="InterPro" id="IPR051205">
    <property type="entry name" value="UbiH/COQ6_monooxygenase"/>
</dbReference>
<dbReference type="InterPro" id="IPR010971">
    <property type="entry name" value="UbiH/COQ6"/>
</dbReference>
<gene>
    <name evidence="9" type="ORF">K6Y31_01945</name>
</gene>
<organism evidence="9 10">
    <name type="scientific">Motilimonas cestriensis</name>
    <dbReference type="NCBI Taxonomy" id="2742685"/>
    <lineage>
        <taxon>Bacteria</taxon>
        <taxon>Pseudomonadati</taxon>
        <taxon>Pseudomonadota</taxon>
        <taxon>Gammaproteobacteria</taxon>
        <taxon>Alteromonadales</taxon>
        <taxon>Alteromonadales genera incertae sedis</taxon>
        <taxon>Motilimonas</taxon>
    </lineage>
</organism>
<sequence>MKTTQVMINGGGMVGATTALMLAKQGIQVTLVEAATAPSFAPEQVMDLRVSALSAASQSLLQQAGGWDAIASMRLCPYRRLSTQQQGGKALTFNASDIGADVLGYIVENNVVQTALWQAMAEQPSITVLNPEQILRFENNSAGVEVTLASGEQWHTQLLIAADGGQSFCRQHAGIGLTAWDYRQQCMLINIEMAQAQQDITWQEFVPTGPRAFLPLAGNQASLAWYHQTADIRRLSQLSKPELKKAILAEFAQLDFDFEVLQAAAFPLTRQHAQAYYADSVVLIGDAAHTINPLAGQGVNLGFKDVVALVGVVNASTLASPSDKKQALAAYQQQRRGDNLLMQTAMDVFYKGFSSRLPGIKSLRELGLTLAQHSGPIKNKVMKYAMGL</sequence>
<evidence type="ECO:0000256" key="6">
    <source>
        <dbReference type="ARBA" id="ARBA00023002"/>
    </source>
</evidence>
<dbReference type="SUPFAM" id="SSF51905">
    <property type="entry name" value="FAD/NAD(P)-binding domain"/>
    <property type="match status" value="1"/>
</dbReference>
<dbReference type="Pfam" id="PF01494">
    <property type="entry name" value="FAD_binding_3"/>
    <property type="match status" value="1"/>
</dbReference>
<dbReference type="Proteomes" id="UP001201273">
    <property type="component" value="Unassembled WGS sequence"/>
</dbReference>
<dbReference type="NCBIfam" id="TIGR01988">
    <property type="entry name" value="Ubi-OHases"/>
    <property type="match status" value="1"/>
</dbReference>
<dbReference type="PRINTS" id="PR00420">
    <property type="entry name" value="RNGMNOXGNASE"/>
</dbReference>
<evidence type="ECO:0000256" key="1">
    <source>
        <dbReference type="ARBA" id="ARBA00001974"/>
    </source>
</evidence>
<evidence type="ECO:0000256" key="5">
    <source>
        <dbReference type="ARBA" id="ARBA00022827"/>
    </source>
</evidence>
<evidence type="ECO:0000313" key="9">
    <source>
        <dbReference type="EMBL" id="MCE2593572.1"/>
    </source>
</evidence>
<dbReference type="PANTHER" id="PTHR43876:SF10">
    <property type="entry name" value="3-DEMETHOXYUBIQUINOL 3-HYDROXYLASE"/>
    <property type="match status" value="1"/>
</dbReference>
<evidence type="ECO:0000256" key="3">
    <source>
        <dbReference type="ARBA" id="ARBA00005349"/>
    </source>
</evidence>
<evidence type="ECO:0000256" key="2">
    <source>
        <dbReference type="ARBA" id="ARBA00004749"/>
    </source>
</evidence>
<comment type="pathway">
    <text evidence="2">Cofactor biosynthesis; ubiquinone biosynthesis.</text>
</comment>
<keyword evidence="6" id="KW-0560">Oxidoreductase</keyword>
<dbReference type="GO" id="GO:0004497">
    <property type="term" value="F:monooxygenase activity"/>
    <property type="evidence" value="ECO:0007669"/>
    <property type="project" value="UniProtKB-KW"/>
</dbReference>
<evidence type="ECO:0000313" key="10">
    <source>
        <dbReference type="Proteomes" id="UP001201273"/>
    </source>
</evidence>
<comment type="caution">
    <text evidence="9">The sequence shown here is derived from an EMBL/GenBank/DDBJ whole genome shotgun (WGS) entry which is preliminary data.</text>
</comment>
<dbReference type="PANTHER" id="PTHR43876">
    <property type="entry name" value="UBIQUINONE BIOSYNTHESIS MONOOXYGENASE COQ6, MITOCHONDRIAL"/>
    <property type="match status" value="1"/>
</dbReference>
<dbReference type="Gene3D" id="3.50.50.60">
    <property type="entry name" value="FAD/NAD(P)-binding domain"/>
    <property type="match status" value="2"/>
</dbReference>
<reference evidence="9 10" key="1">
    <citation type="journal article" date="2022" name="Environ. Microbiol. Rep.">
        <title>Eco-phylogenetic analyses reveal divergent evolution of vitamin B12 metabolism in the marine bacterial family 'Psychromonadaceae'.</title>
        <authorList>
            <person name="Jin X."/>
            <person name="Yang Y."/>
            <person name="Cao H."/>
            <person name="Gao B."/>
            <person name="Zhao Z."/>
        </authorList>
    </citation>
    <scope>NUCLEOTIDE SEQUENCE [LARGE SCALE GENOMIC DNA]</scope>
    <source>
        <strain evidence="9 10">MKS20</strain>
    </source>
</reference>
<evidence type="ECO:0000259" key="8">
    <source>
        <dbReference type="Pfam" id="PF01494"/>
    </source>
</evidence>
<keyword evidence="10" id="KW-1185">Reference proteome</keyword>
<proteinExistence type="inferred from homology"/>
<keyword evidence="7 9" id="KW-0503">Monooxygenase</keyword>
<dbReference type="RefSeq" id="WP_233051178.1">
    <property type="nucleotide sequence ID" value="NZ_JAIMJA010000002.1"/>
</dbReference>
<comment type="cofactor">
    <cofactor evidence="1">
        <name>FAD</name>
        <dbReference type="ChEBI" id="CHEBI:57692"/>
    </cofactor>
</comment>
<dbReference type="EMBL" id="JAIMJA010000002">
    <property type="protein sequence ID" value="MCE2593572.1"/>
    <property type="molecule type" value="Genomic_DNA"/>
</dbReference>
<keyword evidence="4" id="KW-0285">Flavoprotein</keyword>
<comment type="similarity">
    <text evidence="3">Belongs to the UbiH/COQ6 family.</text>
</comment>
<evidence type="ECO:0000256" key="7">
    <source>
        <dbReference type="ARBA" id="ARBA00023033"/>
    </source>
</evidence>
<evidence type="ECO:0000256" key="4">
    <source>
        <dbReference type="ARBA" id="ARBA00022630"/>
    </source>
</evidence>
<name>A0ABS8W3P0_9GAMM</name>
<dbReference type="InterPro" id="IPR002938">
    <property type="entry name" value="FAD-bd"/>
</dbReference>